<reference evidence="2" key="1">
    <citation type="journal article" date="2020" name="BMC Genomics">
        <title>Correction to: Identification and distribution of gene clusters required for synthesis of sphingolipid metabolism inhibitors in diverse species of the filamentous fungus Fusarium.</title>
        <authorList>
            <person name="Kim H.S."/>
            <person name="Lohmar J.M."/>
            <person name="Busman M."/>
            <person name="Brown D.W."/>
            <person name="Naumann T.A."/>
            <person name="Divon H.H."/>
            <person name="Lysoe E."/>
            <person name="Uhlig S."/>
            <person name="Proctor R.H."/>
        </authorList>
    </citation>
    <scope>NUCLEOTIDE SEQUENCE</scope>
    <source>
        <strain evidence="2">NRRL 20472</strain>
    </source>
</reference>
<evidence type="ECO:0000256" key="1">
    <source>
        <dbReference type="SAM" id="MobiDB-lite"/>
    </source>
</evidence>
<organism evidence="2 3">
    <name type="scientific">Fusarium sarcochroum</name>
    <dbReference type="NCBI Taxonomy" id="1208366"/>
    <lineage>
        <taxon>Eukaryota</taxon>
        <taxon>Fungi</taxon>
        <taxon>Dikarya</taxon>
        <taxon>Ascomycota</taxon>
        <taxon>Pezizomycotina</taxon>
        <taxon>Sordariomycetes</taxon>
        <taxon>Hypocreomycetidae</taxon>
        <taxon>Hypocreales</taxon>
        <taxon>Nectriaceae</taxon>
        <taxon>Fusarium</taxon>
        <taxon>Fusarium lateritium species complex</taxon>
    </lineage>
</organism>
<dbReference type="OrthoDB" id="303107at2759"/>
<proteinExistence type="predicted"/>
<sequence>MRKPPRSQLGLALVTTEDESELSTLPSPEDSDIELNMTPAIPDSEDEMVLDSPEPSPNLATESGLRDLEPELLKQKGYVFTLTNRLSEMQREVDELKHCDRAANSEQFDLRDQMSKLKSKLEAKERLTRDFEALKTDGLAFPKTSAKKEFELLYHNISDTSSLICDMSADDNLPEERSGFPQSVQTWAMQISGGWNALHRLDLVAIKSLMEGEDVKNEVISERAKWLSLLITRTLSCFLPSKSRDMNQRLSLNDAEKEMMNDLENTLSRALSIKMDLTLSVKRYKFVFFKPGTEFDADNMQGDGMKTDGTIPESQGIKLCLLPALFFLSVEKDDGGYQDVPSSFSMNYHESLTETNPDGLQSLVIVSKAVVLV</sequence>
<dbReference type="AlphaFoldDB" id="A0A8H4XG54"/>
<gene>
    <name evidence="2" type="ORF">FSARC_645</name>
</gene>
<dbReference type="Proteomes" id="UP000622797">
    <property type="component" value="Unassembled WGS sequence"/>
</dbReference>
<dbReference type="EMBL" id="JABEXW010000042">
    <property type="protein sequence ID" value="KAF4972874.1"/>
    <property type="molecule type" value="Genomic_DNA"/>
</dbReference>
<reference evidence="2" key="2">
    <citation type="submission" date="2020-05" db="EMBL/GenBank/DDBJ databases">
        <authorList>
            <person name="Kim H.-S."/>
            <person name="Proctor R.H."/>
            <person name="Brown D.W."/>
        </authorList>
    </citation>
    <scope>NUCLEOTIDE SEQUENCE</scope>
    <source>
        <strain evidence="2">NRRL 20472</strain>
    </source>
</reference>
<protein>
    <submittedName>
        <fullName evidence="2">Uncharacterized protein</fullName>
    </submittedName>
</protein>
<evidence type="ECO:0000313" key="2">
    <source>
        <dbReference type="EMBL" id="KAF4972874.1"/>
    </source>
</evidence>
<keyword evidence="3" id="KW-1185">Reference proteome</keyword>
<comment type="caution">
    <text evidence="2">The sequence shown here is derived from an EMBL/GenBank/DDBJ whole genome shotgun (WGS) entry which is preliminary data.</text>
</comment>
<evidence type="ECO:0000313" key="3">
    <source>
        <dbReference type="Proteomes" id="UP000622797"/>
    </source>
</evidence>
<name>A0A8H4XG54_9HYPO</name>
<feature type="region of interest" description="Disordered" evidence="1">
    <location>
        <begin position="1"/>
        <end position="62"/>
    </location>
</feature>
<accession>A0A8H4XG54</accession>